<evidence type="ECO:0000259" key="1">
    <source>
        <dbReference type="Pfam" id="PF18876"/>
    </source>
</evidence>
<dbReference type="AlphaFoldDB" id="A0AA88IDI2"/>
<dbReference type="Pfam" id="PF18876">
    <property type="entry name" value="AFF4_CHD"/>
    <property type="match status" value="1"/>
</dbReference>
<feature type="domain" description="AF4/FMR2 C-terminal homology" evidence="1">
    <location>
        <begin position="78"/>
        <end position="164"/>
    </location>
</feature>
<gene>
    <name evidence="2" type="ORF">QYM36_001238</name>
</gene>
<protein>
    <recommendedName>
        <fullName evidence="1">AF4/FMR2 C-terminal homology domain-containing protein</fullName>
    </recommendedName>
</protein>
<dbReference type="EMBL" id="JAVRJZ010000003">
    <property type="protein sequence ID" value="KAK2724671.1"/>
    <property type="molecule type" value="Genomic_DNA"/>
</dbReference>
<accession>A0AA88IDI2</accession>
<name>A0AA88IDI2_ARTSF</name>
<comment type="caution">
    <text evidence="2">The sequence shown here is derived from an EMBL/GenBank/DDBJ whole genome shotgun (WGS) entry which is preliminary data.</text>
</comment>
<dbReference type="Proteomes" id="UP001187531">
    <property type="component" value="Unassembled WGS sequence"/>
</dbReference>
<keyword evidence="3" id="KW-1185">Reference proteome</keyword>
<reference evidence="2" key="1">
    <citation type="submission" date="2023-07" db="EMBL/GenBank/DDBJ databases">
        <title>Chromosome-level genome assembly of Artemia franciscana.</title>
        <authorList>
            <person name="Jo E."/>
        </authorList>
    </citation>
    <scope>NUCLEOTIDE SEQUENCE</scope>
    <source>
        <tissue evidence="2">Whole body</tissue>
    </source>
</reference>
<evidence type="ECO:0000313" key="2">
    <source>
        <dbReference type="EMBL" id="KAK2724671.1"/>
    </source>
</evidence>
<dbReference type="GO" id="GO:0005634">
    <property type="term" value="C:nucleus"/>
    <property type="evidence" value="ECO:0007669"/>
    <property type="project" value="InterPro"/>
</dbReference>
<dbReference type="InterPro" id="IPR043640">
    <property type="entry name" value="AF4/FMR2_CHD"/>
</dbReference>
<proteinExistence type="predicted"/>
<sequence>MVWKDTKLLEALCVDMELEVLVRKCTNSNEMSELTHILPMEETAAKTKFSKKNTELNKIIKKEYEIDMQKIASQTKISKKNAELSSLMVIPVPVPTHSTLMRNHHNVGFLQASLDLWDQADQMVFRTHSEGKLFIQLDDEFGSLTLHSTLRELVRIVLAAVERLGNYNRDCAIGRDVNWP</sequence>
<evidence type="ECO:0000313" key="3">
    <source>
        <dbReference type="Proteomes" id="UP001187531"/>
    </source>
</evidence>
<organism evidence="2 3">
    <name type="scientific">Artemia franciscana</name>
    <name type="common">Brine shrimp</name>
    <name type="synonym">Artemia sanfranciscana</name>
    <dbReference type="NCBI Taxonomy" id="6661"/>
    <lineage>
        <taxon>Eukaryota</taxon>
        <taxon>Metazoa</taxon>
        <taxon>Ecdysozoa</taxon>
        <taxon>Arthropoda</taxon>
        <taxon>Crustacea</taxon>
        <taxon>Branchiopoda</taxon>
        <taxon>Anostraca</taxon>
        <taxon>Artemiidae</taxon>
        <taxon>Artemia</taxon>
    </lineage>
</organism>